<feature type="transmembrane region" description="Helical" evidence="1">
    <location>
        <begin position="75"/>
        <end position="96"/>
    </location>
</feature>
<keyword evidence="1" id="KW-1133">Transmembrane helix</keyword>
<dbReference type="EMBL" id="JAARYD010000001">
    <property type="protein sequence ID" value="MBC2175008.1"/>
    <property type="molecule type" value="Genomic_DNA"/>
</dbReference>
<proteinExistence type="predicted"/>
<keyword evidence="1" id="KW-0812">Transmembrane</keyword>
<dbReference type="RefSeq" id="WP_185548072.1">
    <property type="nucleotide sequence ID" value="NZ_JAARYD010000001.1"/>
</dbReference>
<evidence type="ECO:0000313" key="2">
    <source>
        <dbReference type="EMBL" id="MBC2175008.1"/>
    </source>
</evidence>
<gene>
    <name evidence="2" type="ORF">HCB27_00155</name>
</gene>
<dbReference type="Proteomes" id="UP000541735">
    <property type="component" value="Unassembled WGS sequence"/>
</dbReference>
<organism evidence="2 3">
    <name type="scientific">Listeria booriae</name>
    <dbReference type="NCBI Taxonomy" id="1552123"/>
    <lineage>
        <taxon>Bacteria</taxon>
        <taxon>Bacillati</taxon>
        <taxon>Bacillota</taxon>
        <taxon>Bacilli</taxon>
        <taxon>Bacillales</taxon>
        <taxon>Listeriaceae</taxon>
        <taxon>Listeria</taxon>
    </lineage>
</organism>
<reference evidence="2 3" key="1">
    <citation type="submission" date="2020-03" db="EMBL/GenBank/DDBJ databases">
        <title>Soil Listeria distribution.</title>
        <authorList>
            <person name="Liao J."/>
            <person name="Wiedmann M."/>
        </authorList>
    </citation>
    <scope>NUCLEOTIDE SEQUENCE [LARGE SCALE GENOMIC DNA]</scope>
    <source>
        <strain evidence="2 3">FSL L7-0259</strain>
    </source>
</reference>
<evidence type="ECO:0000313" key="3">
    <source>
        <dbReference type="Proteomes" id="UP000541735"/>
    </source>
</evidence>
<name>A0A7X0Z344_9LIST</name>
<evidence type="ECO:0008006" key="4">
    <source>
        <dbReference type="Google" id="ProtNLM"/>
    </source>
</evidence>
<feature type="transmembrane region" description="Helical" evidence="1">
    <location>
        <begin position="32"/>
        <end position="55"/>
    </location>
</feature>
<accession>A0A7X0Z344</accession>
<evidence type="ECO:0000256" key="1">
    <source>
        <dbReference type="SAM" id="Phobius"/>
    </source>
</evidence>
<protein>
    <recommendedName>
        <fullName evidence="4">Cell division protein</fullName>
    </recommendedName>
</protein>
<keyword evidence="1" id="KW-0472">Membrane</keyword>
<comment type="caution">
    <text evidence="2">The sequence shown here is derived from an EMBL/GenBank/DDBJ whole genome shotgun (WGS) entry which is preliminary data.</text>
</comment>
<sequence length="169" mass="20098">MVQKATREEMNEQFIEDQFFEKGNEGLKLRQILMTILAWIGFFVPFALVLFPILFMRERVIIFEAFQTVLRMFRILSVFFIIVACLTIIIFVWMTYRNNRRYTEVLGKKITYNEEKVAIRKTAINQFATERFGNRAVRETQRFTSIPEEKNLDTSTISDIYEEKGVPLQ</sequence>
<dbReference type="AlphaFoldDB" id="A0A7X0Z344"/>